<dbReference type="CDD" id="cd00093">
    <property type="entry name" value="HTH_XRE"/>
    <property type="match status" value="1"/>
</dbReference>
<reference evidence="2 3" key="1">
    <citation type="submission" date="2024-02" db="EMBL/GenBank/DDBJ databases">
        <title>Complete sequences of two Paenibacillus sp. strains and one Lysinibacillus strain isolated from the environment on STAA medium highlight biotechnological potential.</title>
        <authorList>
            <person name="Attere S.A."/>
            <person name="Piche L.C."/>
            <person name="Intertaglia L."/>
            <person name="Lami R."/>
            <person name="Charette S.J."/>
            <person name="Vincent A.T."/>
        </authorList>
    </citation>
    <scope>NUCLEOTIDE SEQUENCE [LARGE SCALE GENOMIC DNA]</scope>
    <source>
        <strain evidence="2 3">Y5S-7</strain>
        <plasmid evidence="2 3">pY5S7-1</plasmid>
    </source>
</reference>
<dbReference type="InterPro" id="IPR010982">
    <property type="entry name" value="Lambda_DNA-bd_dom_sf"/>
</dbReference>
<dbReference type="SUPFAM" id="SSF47413">
    <property type="entry name" value="lambda repressor-like DNA-binding domains"/>
    <property type="match status" value="1"/>
</dbReference>
<gene>
    <name evidence="2" type="ORF">V6668_30405</name>
</gene>
<dbReference type="PROSITE" id="PS50943">
    <property type="entry name" value="HTH_CROC1"/>
    <property type="match status" value="1"/>
</dbReference>
<sequence>MLERERALDPESVGRKIREIRKIKEYTLIDLANKLGYATGKLSNIEKGKRAKFPFEELVDIAGALEEPVELFIIDESDQYITEQENIRQQISLAKHRLSVGLLDGLKTSLHELQENIEILSFKKMIIHINFLWGEYYRELLDYDMASEYYNEVINAEVYDKDSVEVKIRTYNALASLQLQERHIKDAITTLKKALNFVEKDDRVLSLDISNVHYNLTLIYIHIGYMDLAEYHVQTCIETIEGRSEQAYYHALYLLSITYWLKEEYENARNLLFRSMNWFQRQRDLASLFNSLEFIFVMYRVKPHLIIEDMFQYLREITAVTVPENIVSQKVRCLFMLVELEIEKKEYLVAESILATCKEYIKEYSFSEGYRAYVLEALLIREVSKDAIKERCALEKALSFFQGSDRSPQKAHILYQLGKLNSSDNRGTMYEEALSIFNDNLHEQAYFSQNSFSILPHLRY</sequence>
<dbReference type="GeneID" id="93479880"/>
<evidence type="ECO:0000259" key="1">
    <source>
        <dbReference type="PROSITE" id="PS50943"/>
    </source>
</evidence>
<organism evidence="2 3">
    <name type="scientific">Paenibacillus amylolyticus</name>
    <dbReference type="NCBI Taxonomy" id="1451"/>
    <lineage>
        <taxon>Bacteria</taxon>
        <taxon>Bacillati</taxon>
        <taxon>Bacillota</taxon>
        <taxon>Bacilli</taxon>
        <taxon>Bacillales</taxon>
        <taxon>Paenibacillaceae</taxon>
        <taxon>Paenibacillus</taxon>
    </lineage>
</organism>
<dbReference type="InterPro" id="IPR011990">
    <property type="entry name" value="TPR-like_helical_dom_sf"/>
</dbReference>
<keyword evidence="2" id="KW-0614">Plasmid</keyword>
<dbReference type="SMART" id="SM00530">
    <property type="entry name" value="HTH_XRE"/>
    <property type="match status" value="1"/>
</dbReference>
<dbReference type="Gene3D" id="1.10.260.40">
    <property type="entry name" value="lambda repressor-like DNA-binding domains"/>
    <property type="match status" value="1"/>
</dbReference>
<proteinExistence type="predicted"/>
<dbReference type="InterPro" id="IPR001387">
    <property type="entry name" value="Cro/C1-type_HTH"/>
</dbReference>
<feature type="domain" description="HTH cro/C1-type" evidence="1">
    <location>
        <begin position="17"/>
        <end position="72"/>
    </location>
</feature>
<geneLocation type="plasmid" evidence="2 3">
    <name>pY5S7-1</name>
</geneLocation>
<dbReference type="Gene3D" id="1.25.40.10">
    <property type="entry name" value="Tetratricopeptide repeat domain"/>
    <property type="match status" value="1"/>
</dbReference>
<dbReference type="EMBL" id="CP145893">
    <property type="protein sequence ID" value="WWP23976.1"/>
    <property type="molecule type" value="Genomic_DNA"/>
</dbReference>
<dbReference type="SUPFAM" id="SSF48452">
    <property type="entry name" value="TPR-like"/>
    <property type="match status" value="1"/>
</dbReference>
<name>A0ABD8B360_PAEAM</name>
<evidence type="ECO:0000313" key="3">
    <source>
        <dbReference type="Proteomes" id="UP001364764"/>
    </source>
</evidence>
<evidence type="ECO:0000313" key="2">
    <source>
        <dbReference type="EMBL" id="WWP23976.1"/>
    </source>
</evidence>
<dbReference type="Proteomes" id="UP001364764">
    <property type="component" value="Plasmid pY5S7-1"/>
</dbReference>
<dbReference type="AlphaFoldDB" id="A0ABD8B360"/>
<dbReference type="RefSeq" id="WP_338709126.1">
    <property type="nucleotide sequence ID" value="NZ_CP145893.1"/>
</dbReference>
<accession>A0ABD8B360</accession>
<protein>
    <submittedName>
        <fullName evidence="2">Helix-turn-helix transcriptional regulator</fullName>
    </submittedName>
</protein>